<evidence type="ECO:0000259" key="2">
    <source>
        <dbReference type="PROSITE" id="PS50119"/>
    </source>
</evidence>
<keyword evidence="4" id="KW-1185">Reference proteome</keyword>
<keyword evidence="1" id="KW-0863">Zinc-finger</keyword>
<proteinExistence type="predicted"/>
<reference evidence="3 4" key="1">
    <citation type="submission" date="2016-02" db="EMBL/GenBank/DDBJ databases">
        <title>Genome analysis of coral dinoflagellate symbionts highlights evolutionary adaptations to a symbiotic lifestyle.</title>
        <authorList>
            <person name="Aranda M."/>
            <person name="Li Y."/>
            <person name="Liew Y.J."/>
            <person name="Baumgarten S."/>
            <person name="Simakov O."/>
            <person name="Wilson M."/>
            <person name="Piel J."/>
            <person name="Ashoor H."/>
            <person name="Bougouffa S."/>
            <person name="Bajic V.B."/>
            <person name="Ryu T."/>
            <person name="Ravasi T."/>
            <person name="Bayer T."/>
            <person name="Micklem G."/>
            <person name="Kim H."/>
            <person name="Bhak J."/>
            <person name="Lajeunesse T.C."/>
            <person name="Voolstra C.R."/>
        </authorList>
    </citation>
    <scope>NUCLEOTIDE SEQUENCE [LARGE SCALE GENOMIC DNA]</scope>
    <source>
        <strain evidence="3 4">CCMP2467</strain>
    </source>
</reference>
<comment type="caution">
    <text evidence="3">The sequence shown here is derived from an EMBL/GenBank/DDBJ whole genome shotgun (WGS) entry which is preliminary data.</text>
</comment>
<dbReference type="Pfam" id="PF22586">
    <property type="entry name" value="ANCHR-like_BBOX"/>
    <property type="match status" value="1"/>
</dbReference>
<name>A0A1Q9DG72_SYMMI</name>
<evidence type="ECO:0000313" key="4">
    <source>
        <dbReference type="Proteomes" id="UP000186817"/>
    </source>
</evidence>
<dbReference type="PROSITE" id="PS50119">
    <property type="entry name" value="ZF_BBOX"/>
    <property type="match status" value="1"/>
</dbReference>
<evidence type="ECO:0000313" key="3">
    <source>
        <dbReference type="EMBL" id="OLP94153.1"/>
    </source>
</evidence>
<dbReference type="AlphaFoldDB" id="A0A1Q9DG72"/>
<dbReference type="Gene3D" id="3.30.1470.10">
    <property type="entry name" value="Photosystem I PsaD, reaction center subunit II"/>
    <property type="match status" value="1"/>
</dbReference>
<dbReference type="InterPro" id="IPR000315">
    <property type="entry name" value="Znf_B-box"/>
</dbReference>
<keyword evidence="1" id="KW-0862">Zinc</keyword>
<evidence type="ECO:0000256" key="1">
    <source>
        <dbReference type="PROSITE-ProRule" id="PRU00024"/>
    </source>
</evidence>
<keyword evidence="1" id="KW-0479">Metal-binding</keyword>
<dbReference type="EMBL" id="LSRX01000554">
    <property type="protein sequence ID" value="OLP94153.1"/>
    <property type="molecule type" value="Genomic_DNA"/>
</dbReference>
<dbReference type="GO" id="GO:0008270">
    <property type="term" value="F:zinc ion binding"/>
    <property type="evidence" value="ECO:0007669"/>
    <property type="project" value="UniProtKB-KW"/>
</dbReference>
<sequence length="559" mass="62584">MVLFLRKLAVLNEAEEEIPEGANSAEVVVGIADLIGIDIVNEPQFLWIAEEASRAHIPPDWKELTNEDGEVLYYHTQERKLQKVHPLVLRYQEVYFKARSYTKQLESGQIGNLLEQTDAKMAAITASVMGRASKGLPPATPEVVESLARVLGVDSTKEFFLFRVVKQTIEAYVEKKLDLSSIVQDLKDPIEFLRQIRKKQNQVDVIRKPTTVVMCQECENRAAVLKCEQCKDFFCQDCFNSTHATGKRRAHITSDVEQLVCAAFEDRVATCQCVQCGLFYSDEGFMHVHAWDAARPDLRNHLKRVINGLVCLECEHYNASVLCEAVTADYATSVERVVTFGLRWMIEGEELLRPKNADVLVNRQCAEALEKEVCTAVGRNVAPNVVELEGSFGLSFVGTMWNVMMVLSGRPPVDRKVLPLLWIASLDVVGLDTVVVDHVVGWLWLSLVPRPAPPAFPDLVSLLARFRGCAALSPGDTLYTFGPSAYRSRWDKLMGLLARVAMPPFQEAFVEGLPSGHTIVAFRSATRLFFTAATALRRDSRCLDMGGSAYDRRLRSSWL</sequence>
<accession>A0A1Q9DG72</accession>
<dbReference type="Proteomes" id="UP000186817">
    <property type="component" value="Unassembled WGS sequence"/>
</dbReference>
<organism evidence="3 4">
    <name type="scientific">Symbiodinium microadriaticum</name>
    <name type="common">Dinoflagellate</name>
    <name type="synonym">Zooxanthella microadriatica</name>
    <dbReference type="NCBI Taxonomy" id="2951"/>
    <lineage>
        <taxon>Eukaryota</taxon>
        <taxon>Sar</taxon>
        <taxon>Alveolata</taxon>
        <taxon>Dinophyceae</taxon>
        <taxon>Suessiales</taxon>
        <taxon>Symbiodiniaceae</taxon>
        <taxon>Symbiodinium</taxon>
    </lineage>
</organism>
<gene>
    <name evidence="3" type="ORF">AK812_SmicGene23815</name>
</gene>
<feature type="domain" description="B box-type" evidence="2">
    <location>
        <begin position="210"/>
        <end position="256"/>
    </location>
</feature>
<protein>
    <recommendedName>
        <fullName evidence="2">B box-type domain-containing protein</fullName>
    </recommendedName>
</protein>
<dbReference type="OrthoDB" id="6344460at2759"/>